<feature type="compositionally biased region" description="Polar residues" evidence="1">
    <location>
        <begin position="637"/>
        <end position="648"/>
    </location>
</feature>
<feature type="compositionally biased region" description="Low complexity" evidence="1">
    <location>
        <begin position="154"/>
        <end position="164"/>
    </location>
</feature>
<evidence type="ECO:0000313" key="4">
    <source>
        <dbReference type="Proteomes" id="UP000807353"/>
    </source>
</evidence>
<dbReference type="SUPFAM" id="SSF52113">
    <property type="entry name" value="BRCT domain"/>
    <property type="match status" value="1"/>
</dbReference>
<gene>
    <name evidence="3" type="ORF">BDZ94DRAFT_1203581</name>
</gene>
<feature type="compositionally biased region" description="Basic and acidic residues" evidence="1">
    <location>
        <begin position="84"/>
        <end position="109"/>
    </location>
</feature>
<feature type="compositionally biased region" description="Low complexity" evidence="1">
    <location>
        <begin position="665"/>
        <end position="674"/>
    </location>
</feature>
<reference evidence="3" key="1">
    <citation type="submission" date="2020-11" db="EMBL/GenBank/DDBJ databases">
        <authorList>
            <consortium name="DOE Joint Genome Institute"/>
            <person name="Ahrendt S."/>
            <person name="Riley R."/>
            <person name="Andreopoulos W."/>
            <person name="Labutti K."/>
            <person name="Pangilinan J."/>
            <person name="Ruiz-Duenas F.J."/>
            <person name="Barrasa J.M."/>
            <person name="Sanchez-Garcia M."/>
            <person name="Camarero S."/>
            <person name="Miyauchi S."/>
            <person name="Serrano A."/>
            <person name="Linde D."/>
            <person name="Babiker R."/>
            <person name="Drula E."/>
            <person name="Ayuso-Fernandez I."/>
            <person name="Pacheco R."/>
            <person name="Padilla G."/>
            <person name="Ferreira P."/>
            <person name="Barriuso J."/>
            <person name="Kellner H."/>
            <person name="Castanera R."/>
            <person name="Alfaro M."/>
            <person name="Ramirez L."/>
            <person name="Pisabarro A.G."/>
            <person name="Kuo A."/>
            <person name="Tritt A."/>
            <person name="Lipzen A."/>
            <person name="He G."/>
            <person name="Yan M."/>
            <person name="Ng V."/>
            <person name="Cullen D."/>
            <person name="Martin F."/>
            <person name="Rosso M.-N."/>
            <person name="Henrissat B."/>
            <person name="Hibbett D."/>
            <person name="Martinez A.T."/>
            <person name="Grigoriev I.V."/>
        </authorList>
    </citation>
    <scope>NUCLEOTIDE SEQUENCE</scope>
    <source>
        <strain evidence="3">CBS 247.69</strain>
    </source>
</reference>
<dbReference type="SMART" id="SM00292">
    <property type="entry name" value="BRCT"/>
    <property type="match status" value="1"/>
</dbReference>
<feature type="compositionally biased region" description="Polar residues" evidence="1">
    <location>
        <begin position="68"/>
        <end position="80"/>
    </location>
</feature>
<feature type="domain" description="BRCT" evidence="2">
    <location>
        <begin position="1128"/>
        <end position="1222"/>
    </location>
</feature>
<dbReference type="CDD" id="cd17716">
    <property type="entry name" value="BRCT_microcephalin_rpt1"/>
    <property type="match status" value="1"/>
</dbReference>
<feature type="compositionally biased region" description="Polar residues" evidence="1">
    <location>
        <begin position="537"/>
        <end position="560"/>
    </location>
</feature>
<feature type="compositionally biased region" description="Low complexity" evidence="1">
    <location>
        <begin position="614"/>
        <end position="628"/>
    </location>
</feature>
<feature type="compositionally biased region" description="Polar residues" evidence="1">
    <location>
        <begin position="459"/>
        <end position="487"/>
    </location>
</feature>
<feature type="region of interest" description="Disordered" evidence="1">
    <location>
        <begin position="951"/>
        <end position="1006"/>
    </location>
</feature>
<evidence type="ECO:0000259" key="2">
    <source>
        <dbReference type="PROSITE" id="PS50172"/>
    </source>
</evidence>
<dbReference type="EMBL" id="MU150395">
    <property type="protein sequence ID" value="KAF9456944.1"/>
    <property type="molecule type" value="Genomic_DNA"/>
</dbReference>
<evidence type="ECO:0000313" key="3">
    <source>
        <dbReference type="EMBL" id="KAF9456944.1"/>
    </source>
</evidence>
<dbReference type="Gene3D" id="3.40.50.10190">
    <property type="entry name" value="BRCT domain"/>
    <property type="match status" value="1"/>
</dbReference>
<feature type="compositionally biased region" description="Basic residues" evidence="1">
    <location>
        <begin position="442"/>
        <end position="453"/>
    </location>
</feature>
<dbReference type="Pfam" id="PF00533">
    <property type="entry name" value="BRCT"/>
    <property type="match status" value="1"/>
</dbReference>
<dbReference type="Proteomes" id="UP000807353">
    <property type="component" value="Unassembled WGS sequence"/>
</dbReference>
<keyword evidence="4" id="KW-1185">Reference proteome</keyword>
<evidence type="ECO:0000256" key="1">
    <source>
        <dbReference type="SAM" id="MobiDB-lite"/>
    </source>
</evidence>
<feature type="region of interest" description="Disordered" evidence="1">
    <location>
        <begin position="188"/>
        <end position="207"/>
    </location>
</feature>
<dbReference type="InterPro" id="IPR001357">
    <property type="entry name" value="BRCT_dom"/>
</dbReference>
<feature type="region of interest" description="Disordered" evidence="1">
    <location>
        <begin position="437"/>
        <end position="560"/>
    </location>
</feature>
<name>A0A9P5XUG2_9AGAR</name>
<dbReference type="OrthoDB" id="2384350at2759"/>
<feature type="compositionally biased region" description="Basic residues" evidence="1">
    <location>
        <begin position="488"/>
        <end position="500"/>
    </location>
</feature>
<feature type="region of interest" description="Disordered" evidence="1">
    <location>
        <begin position="1061"/>
        <end position="1081"/>
    </location>
</feature>
<dbReference type="InterPro" id="IPR036420">
    <property type="entry name" value="BRCT_dom_sf"/>
</dbReference>
<feature type="compositionally biased region" description="Polar residues" evidence="1">
    <location>
        <begin position="981"/>
        <end position="995"/>
    </location>
</feature>
<feature type="region of interest" description="Disordered" evidence="1">
    <location>
        <begin position="746"/>
        <end position="785"/>
    </location>
</feature>
<feature type="compositionally biased region" description="Low complexity" evidence="1">
    <location>
        <begin position="770"/>
        <end position="782"/>
    </location>
</feature>
<accession>A0A9P5XUG2</accession>
<feature type="region of interest" description="Disordered" evidence="1">
    <location>
        <begin position="68"/>
        <end position="174"/>
    </location>
</feature>
<proteinExistence type="predicted"/>
<comment type="caution">
    <text evidence="3">The sequence shown here is derived from an EMBL/GenBank/DDBJ whole genome shotgun (WGS) entry which is preliminary data.</text>
</comment>
<organism evidence="3 4">
    <name type="scientific">Collybia nuda</name>
    <dbReference type="NCBI Taxonomy" id="64659"/>
    <lineage>
        <taxon>Eukaryota</taxon>
        <taxon>Fungi</taxon>
        <taxon>Dikarya</taxon>
        <taxon>Basidiomycota</taxon>
        <taxon>Agaricomycotina</taxon>
        <taxon>Agaricomycetes</taxon>
        <taxon>Agaricomycetidae</taxon>
        <taxon>Agaricales</taxon>
        <taxon>Tricholomatineae</taxon>
        <taxon>Clitocybaceae</taxon>
        <taxon>Collybia</taxon>
    </lineage>
</organism>
<feature type="region of interest" description="Disordered" evidence="1">
    <location>
        <begin position="301"/>
        <end position="323"/>
    </location>
</feature>
<feature type="compositionally biased region" description="Low complexity" evidence="1">
    <location>
        <begin position="1061"/>
        <end position="1072"/>
    </location>
</feature>
<sequence>MSEPVAPEKRTRSQLTLPDDILQQLSQRSPLKDARTALRNNTYNILEPTPHISTGNTEGTDDELLLTSRTPNVHFSTKRSASPLRDEYSSRSESLSEGRELKRLRRGLDDESSIAPKTTPYITPFNHIRSHSQPNIQLGKKGGRCPTADPPSSKPVSSSDTRSPTSFVSRSKGRAQSVPLFTIAPAVPHLDLRNPPPSPTRARSRSPFKFGENIKTAFEVNLVAKLDINGGPSMVVDSTEPPNGLPSLNLRTPALPDAEETLLPPSALEVVMEINLSGHLSHKPPSTPPPTERLLSTHLWSPLTPLPETPHPSKNLSDTEGRCTSLEREIERVGKAEEREMATNNILHRTRYARADIDGKSRLTHVSNTNRSGVTSTTMVPPAFQATNTKRFTSLKNQSGPSSNLVKPSLGIVKRSAETPGDAFAVLMAQARLDKVGDRSKGASKGKMQHKKAAPSSALLFNTSQFTRAKGNFQSTSKELGNQSKTKPSLKAKMKPKQMPKAKPIPVPIPDSTQDDLENTSMPLNTPPLDIPAEQSLPVSSSNSSARPNPKQTNDSILRSTPPKTIVHSALLLSGIRLPHPKVIGPKVVENLPMAETSTRDAADAGVYFGNPLQPRTSPSQVSTTVTSKLPRAKRVPSSTTVENATRRVSSRLKGKDATMINAITHTAKTTKQTTNRKKPPQSANISTQFTTTPEVSYDTTASTSGLSDVPSDSTPDNILPPGSPMKIDSPMRKGLKEQEHLFVQSGHSTTTKAALSRTPSKPKNKSKSESPSPSKLSRSTSMFSVRTTALSRTFTNYGGHSGQSSLSTLSNALEKLRMPPPARPNTSMGFNRDSGKADDTTPPIRGTDDLPWDGSSRMVEHNIVLDPGALRDSSGGQSIKAKNPEPGGRKPAPMFNSTYSMTRLQSGTGPIMRSIGSGKVHGGRPIFGTGGRPFGAPGRLGALQKVSRKTSLPSVMASPVKSSYAMDSTSGKDEEVDRVPNNQSSLDQGTSINHTGRGGSSGRESYIDTHRSLASRRASLASQALSQSLSSLPLSGEYTAGAGSMGPPATPLGHNRLRATTSNNPTTSLPPFSGRNSGNEMVLKTKGTVKSVNDTLGKPEEGVNGRLFSGRNQLDGDGVGSSNFNSELLKVLQDCIIFVDVRTDDGDEAGSLFVEMLESVGARILTRVGQTCTHIVYKNGLVSTTTRYRLLRDPKPLVVGIAWVVECVEQRQRVDESKFAIDLDNINVAGVNRRRRSMLPKAIIREIDDMNNDREGDGDQSIDGSTLSMIMNDGLTPLEKARRRKGAQ</sequence>
<feature type="region of interest" description="Disordered" evidence="1">
    <location>
        <begin position="868"/>
        <end position="893"/>
    </location>
</feature>
<dbReference type="PROSITE" id="PS50172">
    <property type="entry name" value="BRCT"/>
    <property type="match status" value="1"/>
</dbReference>
<feature type="region of interest" description="Disordered" evidence="1">
    <location>
        <begin position="817"/>
        <end position="856"/>
    </location>
</feature>
<feature type="compositionally biased region" description="Polar residues" evidence="1">
    <location>
        <begin position="682"/>
        <end position="717"/>
    </location>
</feature>
<protein>
    <recommendedName>
        <fullName evidence="2">BRCT domain-containing protein</fullName>
    </recommendedName>
</protein>
<feature type="region of interest" description="Disordered" evidence="1">
    <location>
        <begin position="611"/>
        <end position="731"/>
    </location>
</feature>